<keyword evidence="6" id="KW-1185">Reference proteome</keyword>
<evidence type="ECO:0000259" key="3">
    <source>
        <dbReference type="Pfam" id="PF13359"/>
    </source>
</evidence>
<evidence type="ECO:0000256" key="2">
    <source>
        <dbReference type="ARBA" id="ARBA00022723"/>
    </source>
</evidence>
<feature type="domain" description="Transposase Helix-turn-helix" evidence="4">
    <location>
        <begin position="1"/>
        <end position="44"/>
    </location>
</feature>
<dbReference type="Pfam" id="PF13613">
    <property type="entry name" value="HTH_Tnp_4"/>
    <property type="match status" value="1"/>
</dbReference>
<dbReference type="VEuPathDB" id="FungiDB:AMAG_00127"/>
<protein>
    <recommendedName>
        <fullName evidence="7">DDE Tnp4 domain-containing protein</fullName>
    </recommendedName>
</protein>
<evidence type="ECO:0000256" key="1">
    <source>
        <dbReference type="ARBA" id="ARBA00001968"/>
    </source>
</evidence>
<keyword evidence="2" id="KW-0479">Metal-binding</keyword>
<evidence type="ECO:0000313" key="5">
    <source>
        <dbReference type="EMBL" id="KNE54125.1"/>
    </source>
</evidence>
<name>A0A0L0RVL2_ALLM3</name>
<dbReference type="InterPro" id="IPR027806">
    <property type="entry name" value="HARBI1_dom"/>
</dbReference>
<feature type="domain" description="DDE Tnp4" evidence="3">
    <location>
        <begin position="74"/>
        <end position="186"/>
    </location>
</feature>
<dbReference type="PANTHER" id="PTHR23080">
    <property type="entry name" value="THAP DOMAIN PROTEIN"/>
    <property type="match status" value="1"/>
</dbReference>
<dbReference type="EMBL" id="GG745328">
    <property type="protein sequence ID" value="KNE54125.1"/>
    <property type="molecule type" value="Genomic_DNA"/>
</dbReference>
<dbReference type="InterPro" id="IPR027805">
    <property type="entry name" value="Transposase_HTH_dom"/>
</dbReference>
<evidence type="ECO:0008006" key="7">
    <source>
        <dbReference type="Google" id="ProtNLM"/>
    </source>
</evidence>
<dbReference type="Proteomes" id="UP000054350">
    <property type="component" value="Unassembled WGS sequence"/>
</dbReference>
<reference evidence="6" key="2">
    <citation type="submission" date="2009-11" db="EMBL/GenBank/DDBJ databases">
        <title>The Genome Sequence of Allomyces macrogynus strain ATCC 38327.</title>
        <authorList>
            <consortium name="The Broad Institute Genome Sequencing Platform"/>
            <person name="Russ C."/>
            <person name="Cuomo C."/>
            <person name="Shea T."/>
            <person name="Young S.K."/>
            <person name="Zeng Q."/>
            <person name="Koehrsen M."/>
            <person name="Haas B."/>
            <person name="Borodovsky M."/>
            <person name="Guigo R."/>
            <person name="Alvarado L."/>
            <person name="Berlin A."/>
            <person name="Borenstein D."/>
            <person name="Chen Z."/>
            <person name="Engels R."/>
            <person name="Freedman E."/>
            <person name="Gellesch M."/>
            <person name="Goldberg J."/>
            <person name="Griggs A."/>
            <person name="Gujja S."/>
            <person name="Heiman D."/>
            <person name="Hepburn T."/>
            <person name="Howarth C."/>
            <person name="Jen D."/>
            <person name="Larson L."/>
            <person name="Lewis B."/>
            <person name="Mehta T."/>
            <person name="Park D."/>
            <person name="Pearson M."/>
            <person name="Roberts A."/>
            <person name="Saif S."/>
            <person name="Shenoy N."/>
            <person name="Sisk P."/>
            <person name="Stolte C."/>
            <person name="Sykes S."/>
            <person name="Walk T."/>
            <person name="White J."/>
            <person name="Yandava C."/>
            <person name="Burger G."/>
            <person name="Gray M.W."/>
            <person name="Holland P.W.H."/>
            <person name="King N."/>
            <person name="Lang F.B.F."/>
            <person name="Roger A.J."/>
            <person name="Ruiz-Trillo I."/>
            <person name="Lander E."/>
            <person name="Nusbaum C."/>
        </authorList>
    </citation>
    <scope>NUCLEOTIDE SEQUENCE [LARGE SCALE GENOMIC DNA]</scope>
    <source>
        <strain evidence="6">ATCC 38327</strain>
    </source>
</reference>
<dbReference type="OrthoDB" id="6087056at2759"/>
<evidence type="ECO:0000259" key="4">
    <source>
        <dbReference type="Pfam" id="PF13613"/>
    </source>
</evidence>
<dbReference type="eggNOG" id="ENOG502RZ2Y">
    <property type="taxonomic scope" value="Eukaryota"/>
</dbReference>
<comment type="cofactor">
    <cofactor evidence="1">
        <name>a divalent metal cation</name>
        <dbReference type="ChEBI" id="CHEBI:60240"/>
    </cofactor>
</comment>
<dbReference type="GO" id="GO:0046872">
    <property type="term" value="F:metal ion binding"/>
    <property type="evidence" value="ECO:0007669"/>
    <property type="project" value="UniProtKB-KW"/>
</dbReference>
<proteinExistence type="predicted"/>
<dbReference type="AlphaFoldDB" id="A0A0L0RVL2"/>
<sequence>MLLTLMRLKLGLELRDLTFRFGISPATVSHVFRTWVKFLAKQLSVIDRWLSRSAIEGAMPAGFRELYPSTRIIIDVTKLKIQKLLSLTLQVTTYPCYKSSNTAKFLIAIVPNGMITYVSKGYPGCISDYQIMALCKDLVEKLDSGDMVMADCGFKVKEILHLVGTQLNVPPGTKKDAQMSWQSHRFAFM</sequence>
<accession>A0A0L0RVL2</accession>
<evidence type="ECO:0000313" key="6">
    <source>
        <dbReference type="Proteomes" id="UP000054350"/>
    </source>
</evidence>
<dbReference type="Pfam" id="PF13359">
    <property type="entry name" value="DDE_Tnp_4"/>
    <property type="match status" value="1"/>
</dbReference>
<gene>
    <name evidence="5" type="ORF">AMAG_00127</name>
</gene>
<reference evidence="5 6" key="1">
    <citation type="submission" date="2009-11" db="EMBL/GenBank/DDBJ databases">
        <title>Annotation of Allomyces macrogynus ATCC 38327.</title>
        <authorList>
            <consortium name="The Broad Institute Genome Sequencing Platform"/>
            <person name="Russ C."/>
            <person name="Cuomo C."/>
            <person name="Burger G."/>
            <person name="Gray M.W."/>
            <person name="Holland P.W.H."/>
            <person name="King N."/>
            <person name="Lang F.B.F."/>
            <person name="Roger A.J."/>
            <person name="Ruiz-Trillo I."/>
            <person name="Young S.K."/>
            <person name="Zeng Q."/>
            <person name="Gargeya S."/>
            <person name="Fitzgerald M."/>
            <person name="Haas B."/>
            <person name="Abouelleil A."/>
            <person name="Alvarado L."/>
            <person name="Arachchi H.M."/>
            <person name="Berlin A."/>
            <person name="Chapman S.B."/>
            <person name="Gearin G."/>
            <person name="Goldberg J."/>
            <person name="Griggs A."/>
            <person name="Gujja S."/>
            <person name="Hansen M."/>
            <person name="Heiman D."/>
            <person name="Howarth C."/>
            <person name="Larimer J."/>
            <person name="Lui A."/>
            <person name="MacDonald P.J.P."/>
            <person name="McCowen C."/>
            <person name="Montmayeur A."/>
            <person name="Murphy C."/>
            <person name="Neiman D."/>
            <person name="Pearson M."/>
            <person name="Priest M."/>
            <person name="Roberts A."/>
            <person name="Saif S."/>
            <person name="Shea T."/>
            <person name="Sisk P."/>
            <person name="Stolte C."/>
            <person name="Sykes S."/>
            <person name="Wortman J."/>
            <person name="Nusbaum C."/>
            <person name="Birren B."/>
        </authorList>
    </citation>
    <scope>NUCLEOTIDE SEQUENCE [LARGE SCALE GENOMIC DNA]</scope>
    <source>
        <strain evidence="5 6">ATCC 38327</strain>
    </source>
</reference>
<organism evidence="5 6">
    <name type="scientific">Allomyces macrogynus (strain ATCC 38327)</name>
    <name type="common">Allomyces javanicus var. macrogynus</name>
    <dbReference type="NCBI Taxonomy" id="578462"/>
    <lineage>
        <taxon>Eukaryota</taxon>
        <taxon>Fungi</taxon>
        <taxon>Fungi incertae sedis</taxon>
        <taxon>Blastocladiomycota</taxon>
        <taxon>Blastocladiomycetes</taxon>
        <taxon>Blastocladiales</taxon>
        <taxon>Blastocladiaceae</taxon>
        <taxon>Allomyces</taxon>
    </lineage>
</organism>